<dbReference type="STRING" id="216432.CA2559_12488"/>
<dbReference type="Pfam" id="PF06167">
    <property type="entry name" value="Peptidase_M90"/>
    <property type="match status" value="1"/>
</dbReference>
<reference evidence="1 2" key="1">
    <citation type="journal article" date="2010" name="J. Bacteriol.">
        <title>The complete genome sequence of Croceibacter atlanticus HTCC2559T.</title>
        <authorList>
            <person name="Oh H.M."/>
            <person name="Kang I."/>
            <person name="Ferriera S."/>
            <person name="Giovannoni S.J."/>
            <person name="Cho J.C."/>
        </authorList>
    </citation>
    <scope>NUCLEOTIDE SEQUENCE [LARGE SCALE GENOMIC DNA]</scope>
    <source>
        <strain evidence="2">ATCC BAA-628 / HTCC2559 / KCTC 12090</strain>
    </source>
</reference>
<dbReference type="CDD" id="cd20170">
    <property type="entry name" value="Peptidase_M90-like"/>
    <property type="match status" value="1"/>
</dbReference>
<dbReference type="InterPro" id="IPR042252">
    <property type="entry name" value="MtfA_N"/>
</dbReference>
<protein>
    <recommendedName>
        <fullName evidence="3">Zinc-dependent peptidase</fullName>
    </recommendedName>
</protein>
<dbReference type="KEGG" id="cat:CA2559_12488"/>
<dbReference type="PANTHER" id="PTHR30164">
    <property type="entry name" value="MTFA PEPTIDASE"/>
    <property type="match status" value="1"/>
</dbReference>
<dbReference type="GO" id="GO:0004177">
    <property type="term" value="F:aminopeptidase activity"/>
    <property type="evidence" value="ECO:0007669"/>
    <property type="project" value="TreeGrafter"/>
</dbReference>
<dbReference type="SUPFAM" id="SSF55486">
    <property type="entry name" value="Metalloproteases ('zincins'), catalytic domain"/>
    <property type="match status" value="1"/>
</dbReference>
<dbReference type="OrthoDB" id="9786424at2"/>
<dbReference type="PANTHER" id="PTHR30164:SF2">
    <property type="entry name" value="PROTEIN MTFA"/>
    <property type="match status" value="1"/>
</dbReference>
<dbReference type="eggNOG" id="COG3228">
    <property type="taxonomic scope" value="Bacteria"/>
</dbReference>
<organism evidence="1 2">
    <name type="scientific">Croceibacter atlanticus (strain ATCC BAA-628 / JCM 21780 / CIP 108009 / IAM 15332 / KCTC 12090 / HTCC2559)</name>
    <dbReference type="NCBI Taxonomy" id="216432"/>
    <lineage>
        <taxon>Bacteria</taxon>
        <taxon>Pseudomonadati</taxon>
        <taxon>Bacteroidota</taxon>
        <taxon>Flavobacteriia</taxon>
        <taxon>Flavobacteriales</taxon>
        <taxon>Flavobacteriaceae</taxon>
        <taxon>Croceibacter</taxon>
    </lineage>
</organism>
<dbReference type="GeneID" id="89454212"/>
<evidence type="ECO:0008006" key="3">
    <source>
        <dbReference type="Google" id="ProtNLM"/>
    </source>
</evidence>
<dbReference type="Proteomes" id="UP000002297">
    <property type="component" value="Chromosome"/>
</dbReference>
<sequence length="268" mass="31669">MVFGKFLAIAIILIIIYYLVKSAETLYVIKFKKPIYTHFYLFKKKLPESSITILENQFEFYGLLNTSQKTFFQHRLATFLADKEFFGREDLEVTEEMKVLIGATAIMLTFGMRNYYLGILDRVIIYPNTYYSNITAAYHKGEFNPRLKALVISWKDFKEGYADTTDNLNLGIHEFTHILQLNSKKFRDVSASIFSDGYTEIEQILKDDLYRNNLMASDYFRNYAYTNKYEFLAVLIENFIETPKDFKMNFPQLYSKVRQMLNYNFAGY</sequence>
<gene>
    <name evidence="1" type="ordered locus">CA2559_12488</name>
</gene>
<dbReference type="GO" id="GO:0005829">
    <property type="term" value="C:cytosol"/>
    <property type="evidence" value="ECO:0007669"/>
    <property type="project" value="TreeGrafter"/>
</dbReference>
<dbReference type="HOGENOM" id="CLU_063037_1_0_10"/>
<evidence type="ECO:0000313" key="2">
    <source>
        <dbReference type="Proteomes" id="UP000002297"/>
    </source>
</evidence>
<dbReference type="Gene3D" id="1.10.472.150">
    <property type="entry name" value="Glucose-regulated metallo-peptidase M90, N-terminal domain"/>
    <property type="match status" value="1"/>
</dbReference>
<name>A3UAM0_CROAH</name>
<evidence type="ECO:0000313" key="1">
    <source>
        <dbReference type="EMBL" id="EAP86856.1"/>
    </source>
</evidence>
<keyword evidence="2" id="KW-1185">Reference proteome</keyword>
<proteinExistence type="predicted"/>
<dbReference type="InterPro" id="IPR010384">
    <property type="entry name" value="MtfA_fam"/>
</dbReference>
<dbReference type="AlphaFoldDB" id="A3UAM0"/>
<accession>A3UAM0</accession>
<dbReference type="RefSeq" id="WP_013188237.1">
    <property type="nucleotide sequence ID" value="NC_014230.1"/>
</dbReference>
<dbReference type="EMBL" id="CP002046">
    <property type="protein sequence ID" value="EAP86856.1"/>
    <property type="molecule type" value="Genomic_DNA"/>
</dbReference>